<accession>A0A6J2VN63</accession>
<keyword evidence="2" id="KW-0809">Transit peptide</keyword>
<dbReference type="Pfam" id="PF03966">
    <property type="entry name" value="Trm112p"/>
    <property type="match status" value="1"/>
</dbReference>
<name>A0A6J2VN63_CHACN</name>
<dbReference type="PANTHER" id="PTHR33505:SF4">
    <property type="entry name" value="PROTEIN PREY, MITOCHONDRIAL"/>
    <property type="match status" value="1"/>
</dbReference>
<dbReference type="GO" id="GO:0005739">
    <property type="term" value="C:mitochondrion"/>
    <property type="evidence" value="ECO:0007669"/>
    <property type="project" value="UniProtKB-SubCell"/>
</dbReference>
<keyword evidence="3" id="KW-0496">Mitochondrion</keyword>
<dbReference type="Gene3D" id="2.20.25.10">
    <property type="match status" value="1"/>
</dbReference>
<dbReference type="InParanoid" id="A0A6J2VN63"/>
<evidence type="ECO:0000256" key="4">
    <source>
        <dbReference type="ARBA" id="ARBA00038479"/>
    </source>
</evidence>
<dbReference type="AlphaFoldDB" id="A0A6J2VN63"/>
<dbReference type="OrthoDB" id="8902753at2759"/>
<proteinExistence type="inferred from homology"/>
<evidence type="ECO:0000256" key="3">
    <source>
        <dbReference type="ARBA" id="ARBA00023128"/>
    </source>
</evidence>
<comment type="subcellular location">
    <subcellularLocation>
        <location evidence="1">Mitochondrion</location>
    </subcellularLocation>
</comment>
<organism evidence="6 7">
    <name type="scientific">Chanos chanos</name>
    <name type="common">Milkfish</name>
    <name type="synonym">Mugil chanos</name>
    <dbReference type="NCBI Taxonomy" id="29144"/>
    <lineage>
        <taxon>Eukaryota</taxon>
        <taxon>Metazoa</taxon>
        <taxon>Chordata</taxon>
        <taxon>Craniata</taxon>
        <taxon>Vertebrata</taxon>
        <taxon>Euteleostomi</taxon>
        <taxon>Actinopterygii</taxon>
        <taxon>Neopterygii</taxon>
        <taxon>Teleostei</taxon>
        <taxon>Ostariophysi</taxon>
        <taxon>Gonorynchiformes</taxon>
        <taxon>Chanidae</taxon>
        <taxon>Chanos</taxon>
    </lineage>
</organism>
<gene>
    <name evidence="7" type="primary">pyurf</name>
</gene>
<dbReference type="GeneID" id="115814051"/>
<evidence type="ECO:0000313" key="7">
    <source>
        <dbReference type="RefSeq" id="XP_030632636.1"/>
    </source>
</evidence>
<dbReference type="Proteomes" id="UP000504632">
    <property type="component" value="Chromosome 1"/>
</dbReference>
<dbReference type="HAMAP" id="MF_01187">
    <property type="entry name" value="UPF0434"/>
    <property type="match status" value="1"/>
</dbReference>
<evidence type="ECO:0000256" key="5">
    <source>
        <dbReference type="ARBA" id="ARBA00040939"/>
    </source>
</evidence>
<dbReference type="FunFam" id="2.20.25.10:FF:000017">
    <property type="entry name" value="protein preY, mitochondrial"/>
    <property type="match status" value="1"/>
</dbReference>
<comment type="similarity">
    <text evidence="4">Belongs to the PREY family.</text>
</comment>
<evidence type="ECO:0000256" key="2">
    <source>
        <dbReference type="ARBA" id="ARBA00022946"/>
    </source>
</evidence>
<evidence type="ECO:0000313" key="6">
    <source>
        <dbReference type="Proteomes" id="UP000504632"/>
    </source>
</evidence>
<dbReference type="InterPro" id="IPR005651">
    <property type="entry name" value="Trm112-like"/>
</dbReference>
<reference evidence="7" key="1">
    <citation type="submission" date="2025-08" db="UniProtKB">
        <authorList>
            <consortium name="RefSeq"/>
        </authorList>
    </citation>
    <scope>IDENTIFICATION</scope>
</reference>
<dbReference type="CTD" id="100996939"/>
<keyword evidence="6" id="KW-1185">Reference proteome</keyword>
<dbReference type="PANTHER" id="PTHR33505">
    <property type="entry name" value="ZGC:162634"/>
    <property type="match status" value="1"/>
</dbReference>
<sequence>MSQYALKRLAANIQKFKGAVNYQPLSRSPVLLKTFERYSSDGVKDNVNKQKFDESILEFLVCPLSKKPLRYQEQTNELINEELGIAYPIIDGIPNMIPQDARLIQKTKDAPEETTQS</sequence>
<dbReference type="SUPFAM" id="SSF158997">
    <property type="entry name" value="Trm112p-like"/>
    <property type="match status" value="1"/>
</dbReference>
<dbReference type="RefSeq" id="XP_030632636.1">
    <property type="nucleotide sequence ID" value="XM_030776776.1"/>
</dbReference>
<evidence type="ECO:0000256" key="1">
    <source>
        <dbReference type="ARBA" id="ARBA00004173"/>
    </source>
</evidence>
<protein>
    <recommendedName>
        <fullName evidence="5">Protein preY, mitochondrial</fullName>
    </recommendedName>
</protein>